<gene>
    <name evidence="2" type="ORF">RI845_06235</name>
</gene>
<dbReference type="Pfam" id="PF13302">
    <property type="entry name" value="Acetyltransf_3"/>
    <property type="match status" value="1"/>
</dbReference>
<dbReference type="PANTHER" id="PTHR43792">
    <property type="entry name" value="GNAT FAMILY, PUTATIVE (AFU_ORTHOLOGUE AFUA_3G00765)-RELATED-RELATED"/>
    <property type="match status" value="1"/>
</dbReference>
<reference evidence="3" key="1">
    <citation type="submission" date="2023-09" db="EMBL/GenBank/DDBJ databases">
        <authorList>
            <person name="Li S."/>
            <person name="Li X."/>
            <person name="Zhang C."/>
            <person name="Zhao Z."/>
        </authorList>
    </citation>
    <scope>NUCLEOTIDE SEQUENCE [LARGE SCALE GENOMIC DNA]</scope>
    <source>
        <strain evidence="3">SQ345</strain>
    </source>
</reference>
<dbReference type="GO" id="GO:0016740">
    <property type="term" value="F:transferase activity"/>
    <property type="evidence" value="ECO:0007669"/>
    <property type="project" value="UniProtKB-KW"/>
</dbReference>
<dbReference type="InterPro" id="IPR000182">
    <property type="entry name" value="GNAT_dom"/>
</dbReference>
<protein>
    <submittedName>
        <fullName evidence="2">GNAT family protein</fullName>
        <ecNumber evidence="2">2.-.-.-</ecNumber>
    </submittedName>
</protein>
<evidence type="ECO:0000313" key="3">
    <source>
        <dbReference type="Proteomes" id="UP001248581"/>
    </source>
</evidence>
<dbReference type="EC" id="2.-.-.-" evidence="2"/>
<sequence length="185" mass="21614">MDNKPTLKSTYAVETLFTERLELRPAQEDDRQFIIPLEQDPELMYHVKEILSDEEAEQFFNSLLAPWQAKDMEWTMLIAVDKKSKQQIGCFSFRFIHEHSLNAEIGFLISPENQNKGYASEGAMAVKEFLFNKIGMRRVCAFCNTGNTGSWKVMEAIGLQREGLMRQEYRIKDVWHDTYVYGEVR</sequence>
<proteinExistence type="predicted"/>
<evidence type="ECO:0000313" key="2">
    <source>
        <dbReference type="EMBL" id="WNC69742.1"/>
    </source>
</evidence>
<dbReference type="RefSeq" id="WP_348388885.1">
    <property type="nucleotide sequence ID" value="NZ_CP134146.1"/>
</dbReference>
<name>A0ABY9TLV9_9GAMM</name>
<dbReference type="InterPro" id="IPR016181">
    <property type="entry name" value="Acyl_CoA_acyltransferase"/>
</dbReference>
<dbReference type="InterPro" id="IPR051531">
    <property type="entry name" value="N-acetyltransferase"/>
</dbReference>
<keyword evidence="2" id="KW-0808">Transferase</keyword>
<accession>A0ABY9TLV9</accession>
<evidence type="ECO:0000259" key="1">
    <source>
        <dbReference type="PROSITE" id="PS51186"/>
    </source>
</evidence>
<dbReference type="PANTHER" id="PTHR43792:SF1">
    <property type="entry name" value="N-ACETYLTRANSFERASE DOMAIN-CONTAINING PROTEIN"/>
    <property type="match status" value="1"/>
</dbReference>
<dbReference type="SUPFAM" id="SSF55729">
    <property type="entry name" value="Acyl-CoA N-acyltransferases (Nat)"/>
    <property type="match status" value="1"/>
</dbReference>
<dbReference type="EMBL" id="CP134146">
    <property type="protein sequence ID" value="WNC69742.1"/>
    <property type="molecule type" value="Genomic_DNA"/>
</dbReference>
<keyword evidence="3" id="KW-1185">Reference proteome</keyword>
<feature type="domain" description="N-acetyltransferase" evidence="1">
    <location>
        <begin position="21"/>
        <end position="181"/>
    </location>
</feature>
<dbReference type="PROSITE" id="PS51186">
    <property type="entry name" value="GNAT"/>
    <property type="match status" value="1"/>
</dbReference>
<dbReference type="Proteomes" id="UP001248581">
    <property type="component" value="Chromosome"/>
</dbReference>
<dbReference type="Gene3D" id="3.40.630.30">
    <property type="match status" value="1"/>
</dbReference>
<organism evidence="2 3">
    <name type="scientific">Thalassotalea nanhaiensis</name>
    <dbReference type="NCBI Taxonomy" id="3065648"/>
    <lineage>
        <taxon>Bacteria</taxon>
        <taxon>Pseudomonadati</taxon>
        <taxon>Pseudomonadota</taxon>
        <taxon>Gammaproteobacteria</taxon>
        <taxon>Alteromonadales</taxon>
        <taxon>Colwelliaceae</taxon>
        <taxon>Thalassotalea</taxon>
    </lineage>
</organism>